<protein>
    <submittedName>
        <fullName evidence="1">Uncharacterized protein</fullName>
    </submittedName>
</protein>
<evidence type="ECO:0000313" key="1">
    <source>
        <dbReference type="EMBL" id="MBX67141.1"/>
    </source>
</evidence>
<organism evidence="1">
    <name type="scientific">Rhizophora mucronata</name>
    <name type="common">Asiatic mangrove</name>
    <dbReference type="NCBI Taxonomy" id="61149"/>
    <lineage>
        <taxon>Eukaryota</taxon>
        <taxon>Viridiplantae</taxon>
        <taxon>Streptophyta</taxon>
        <taxon>Embryophyta</taxon>
        <taxon>Tracheophyta</taxon>
        <taxon>Spermatophyta</taxon>
        <taxon>Magnoliopsida</taxon>
        <taxon>eudicotyledons</taxon>
        <taxon>Gunneridae</taxon>
        <taxon>Pentapetalae</taxon>
        <taxon>rosids</taxon>
        <taxon>fabids</taxon>
        <taxon>Malpighiales</taxon>
        <taxon>Rhizophoraceae</taxon>
        <taxon>Rhizophora</taxon>
    </lineage>
</organism>
<reference evidence="1" key="1">
    <citation type="submission" date="2018-02" db="EMBL/GenBank/DDBJ databases">
        <title>Rhizophora mucronata_Transcriptome.</title>
        <authorList>
            <person name="Meera S.P."/>
            <person name="Sreeshan A."/>
            <person name="Augustine A."/>
        </authorList>
    </citation>
    <scope>NUCLEOTIDE SEQUENCE</scope>
    <source>
        <tissue evidence="1">Leaf</tissue>
    </source>
</reference>
<dbReference type="AlphaFoldDB" id="A0A2P2QJK1"/>
<name>A0A2P2QJK1_RHIMU</name>
<sequence>MKTRKRPGNPKGEGIAPEL</sequence>
<dbReference type="EMBL" id="GGEC01086657">
    <property type="protein sequence ID" value="MBX67141.1"/>
    <property type="molecule type" value="Transcribed_RNA"/>
</dbReference>
<proteinExistence type="predicted"/>
<accession>A0A2P2QJK1</accession>